<dbReference type="EC" id="3.2.1.101" evidence="3"/>
<comment type="similarity">
    <text evidence="2">Belongs to the glycosyl hydrolase 76 family.</text>
</comment>
<proteinExistence type="inferred from homology"/>
<protein>
    <recommendedName>
        <fullName evidence="3">mannan endo-1,6-alpha-mannosidase</fullName>
        <ecNumber evidence="3">3.2.1.101</ecNumber>
    </recommendedName>
</protein>
<evidence type="ECO:0000256" key="3">
    <source>
        <dbReference type="ARBA" id="ARBA00012350"/>
    </source>
</evidence>
<dbReference type="GO" id="GO:0016052">
    <property type="term" value="P:carbohydrate catabolic process"/>
    <property type="evidence" value="ECO:0007669"/>
    <property type="project" value="InterPro"/>
</dbReference>
<gene>
    <name evidence="8" type="primary">DCW1_6</name>
    <name evidence="8" type="ORF">DBV05_g7037</name>
</gene>
<dbReference type="OrthoDB" id="9984024at2759"/>
<keyword evidence="4" id="KW-0732">Signal</keyword>
<comment type="caution">
    <text evidence="8">The sequence shown here is derived from an EMBL/GenBank/DDBJ whole genome shotgun (WGS) entry which is preliminary data.</text>
</comment>
<dbReference type="Proteomes" id="UP000325902">
    <property type="component" value="Unassembled WGS sequence"/>
</dbReference>
<dbReference type="SUPFAM" id="SSF48208">
    <property type="entry name" value="Six-hairpin glycosidases"/>
    <property type="match status" value="1"/>
</dbReference>
<evidence type="ECO:0000256" key="1">
    <source>
        <dbReference type="ARBA" id="ARBA00001452"/>
    </source>
</evidence>
<dbReference type="Pfam" id="PF03663">
    <property type="entry name" value="Glyco_hydro_76"/>
    <property type="match status" value="1"/>
</dbReference>
<reference evidence="8 9" key="1">
    <citation type="journal article" date="2019" name="Sci. Rep.">
        <title>A multi-omics analysis of the grapevine pathogen Lasiodiplodia theobromae reveals that temperature affects the expression of virulence- and pathogenicity-related genes.</title>
        <authorList>
            <person name="Felix C."/>
            <person name="Meneses R."/>
            <person name="Goncalves M.F.M."/>
            <person name="Tilleman L."/>
            <person name="Duarte A.S."/>
            <person name="Jorrin-Novo J.V."/>
            <person name="Van de Peer Y."/>
            <person name="Deforce D."/>
            <person name="Van Nieuwerburgh F."/>
            <person name="Esteves A.C."/>
            <person name="Alves A."/>
        </authorList>
    </citation>
    <scope>NUCLEOTIDE SEQUENCE [LARGE SCALE GENOMIC DNA]</scope>
    <source>
        <strain evidence="8 9">LA-SOL3</strain>
    </source>
</reference>
<sequence length="395" mass="42701">MYSHASPAVRVLAPFVAGLNISTPDLAIPFGIPGEPYNWGPPDFFPEPSFPGEFGMAWDTLVNYWYLTGDGSHNTAVQAALQAALDHQSEDKDHLVWGLAAMTAAERARWDTSTCGGGLSDRYDYMDSESPGFFFQLAARLARFTGNQTYIDWASRSYDWMRSTGLINSDTFAVYDGTYPGTNCTNIVHEQSSFRDASLAYGSAILVNTTSNTTWSDRASSHLSRILRRFFRHDIIREQACKPEADCTFSQHFFPALTLRWLALQPIFQPAAVDAIAPALAASAVAATDRCSTVYGDAGAFAQCTDCWVDDIWSDDDTDDDDTGGASDDADDVERMTCLGQQLAALDALLASYVVGRDGGINASMVLRTSSSGSGRGNGSSATAAEAVALRLQEA</sequence>
<evidence type="ECO:0000313" key="9">
    <source>
        <dbReference type="Proteomes" id="UP000325902"/>
    </source>
</evidence>
<dbReference type="InterPro" id="IPR005198">
    <property type="entry name" value="Glyco_hydro_76"/>
</dbReference>
<keyword evidence="5" id="KW-0378">Hydrolase</keyword>
<keyword evidence="7" id="KW-0326">Glycosidase</keyword>
<dbReference type="PANTHER" id="PTHR12145">
    <property type="entry name" value="MANNAN ENDO-1,6-ALPHA-MANNOSIDASE DCW1"/>
    <property type="match status" value="1"/>
</dbReference>
<keyword evidence="9" id="KW-1185">Reference proteome</keyword>
<evidence type="ECO:0000256" key="2">
    <source>
        <dbReference type="ARBA" id="ARBA00009699"/>
    </source>
</evidence>
<accession>A0A5N5D936</accession>
<dbReference type="GO" id="GO:0008496">
    <property type="term" value="F:mannan endo-1,6-alpha-mannosidase activity"/>
    <property type="evidence" value="ECO:0007669"/>
    <property type="project" value="UniProtKB-EC"/>
</dbReference>
<dbReference type="Gene3D" id="1.50.10.20">
    <property type="match status" value="1"/>
</dbReference>
<dbReference type="InterPro" id="IPR008928">
    <property type="entry name" value="6-hairpin_glycosidase_sf"/>
</dbReference>
<dbReference type="InterPro" id="IPR014480">
    <property type="entry name" value="Mannan-1_6-alpha_mannosidase"/>
</dbReference>
<organism evidence="8 9">
    <name type="scientific">Lasiodiplodia theobromae</name>
    <dbReference type="NCBI Taxonomy" id="45133"/>
    <lineage>
        <taxon>Eukaryota</taxon>
        <taxon>Fungi</taxon>
        <taxon>Dikarya</taxon>
        <taxon>Ascomycota</taxon>
        <taxon>Pezizomycotina</taxon>
        <taxon>Dothideomycetes</taxon>
        <taxon>Dothideomycetes incertae sedis</taxon>
        <taxon>Botryosphaeriales</taxon>
        <taxon>Botryosphaeriaceae</taxon>
        <taxon>Lasiodiplodia</taxon>
    </lineage>
</organism>
<dbReference type="AlphaFoldDB" id="A0A5N5D936"/>
<dbReference type="PANTHER" id="PTHR12145:SF36">
    <property type="entry name" value="MANNAN ENDO-1,6-ALPHA-MANNOSIDASE DCW1"/>
    <property type="match status" value="1"/>
</dbReference>
<comment type="catalytic activity">
    <reaction evidence="1">
        <text>Random hydrolysis of (1-&gt;6)-alpha-D-mannosidic linkages in unbranched (1-&gt;6)-mannans.</text>
        <dbReference type="EC" id="3.2.1.101"/>
    </reaction>
</comment>
<dbReference type="GO" id="GO:0009272">
    <property type="term" value="P:fungal-type cell wall biogenesis"/>
    <property type="evidence" value="ECO:0007669"/>
    <property type="project" value="TreeGrafter"/>
</dbReference>
<keyword evidence="6" id="KW-0325">Glycoprotein</keyword>
<name>A0A5N5D936_9PEZI</name>
<dbReference type="EMBL" id="VCHE01000045">
    <property type="protein sequence ID" value="KAB2574336.1"/>
    <property type="molecule type" value="Genomic_DNA"/>
</dbReference>
<evidence type="ECO:0000313" key="8">
    <source>
        <dbReference type="EMBL" id="KAB2574336.1"/>
    </source>
</evidence>
<evidence type="ECO:0000256" key="6">
    <source>
        <dbReference type="ARBA" id="ARBA00023180"/>
    </source>
</evidence>
<dbReference type="PIRSF" id="PIRSF016302">
    <property type="entry name" value="Man_a_manosd"/>
    <property type="match status" value="1"/>
</dbReference>
<evidence type="ECO:0000256" key="7">
    <source>
        <dbReference type="ARBA" id="ARBA00023295"/>
    </source>
</evidence>
<evidence type="ECO:0000256" key="4">
    <source>
        <dbReference type="ARBA" id="ARBA00022729"/>
    </source>
</evidence>
<evidence type="ECO:0000256" key="5">
    <source>
        <dbReference type="ARBA" id="ARBA00022801"/>
    </source>
</evidence>